<comment type="caution">
    <text evidence="1">The sequence shown here is derived from an EMBL/GenBank/DDBJ whole genome shotgun (WGS) entry which is preliminary data.</text>
</comment>
<sequence length="81" mass="9650">MHFIQDKIVDTNLQRLRKSLINHSRIKYISEIYFHGERAYLYSSFYDGEQRVIVVDKNDRFFVSTGKGNPNYYLEITAVVQ</sequence>
<accession>A0ABW3ZXL4</accession>
<evidence type="ECO:0000313" key="1">
    <source>
        <dbReference type="EMBL" id="MFD1363166.1"/>
    </source>
</evidence>
<protein>
    <submittedName>
        <fullName evidence="1">Uncharacterized protein</fullName>
    </submittedName>
</protein>
<dbReference type="EMBL" id="JBHTNH010000029">
    <property type="protein sequence ID" value="MFD1363166.1"/>
    <property type="molecule type" value="Genomic_DNA"/>
</dbReference>
<proteinExistence type="predicted"/>
<gene>
    <name evidence="1" type="ORF">ACFQ4A_16070</name>
</gene>
<dbReference type="RefSeq" id="WP_382402415.1">
    <property type="nucleotide sequence ID" value="NZ_JBHTNH010000029.1"/>
</dbReference>
<evidence type="ECO:0000313" key="2">
    <source>
        <dbReference type="Proteomes" id="UP001597178"/>
    </source>
</evidence>
<name>A0ABW3ZXL4_9BACI</name>
<dbReference type="Proteomes" id="UP001597178">
    <property type="component" value="Unassembled WGS sequence"/>
</dbReference>
<reference evidence="2" key="1">
    <citation type="journal article" date="2019" name="Int. J. Syst. Evol. Microbiol.">
        <title>The Global Catalogue of Microorganisms (GCM) 10K type strain sequencing project: providing services to taxonomists for standard genome sequencing and annotation.</title>
        <authorList>
            <consortium name="The Broad Institute Genomics Platform"/>
            <consortium name="The Broad Institute Genome Sequencing Center for Infectious Disease"/>
            <person name="Wu L."/>
            <person name="Ma J."/>
        </authorList>
    </citation>
    <scope>NUCLEOTIDE SEQUENCE [LARGE SCALE GENOMIC DNA]</scope>
    <source>
        <strain evidence="2">CCUG 54822</strain>
    </source>
</reference>
<keyword evidence="2" id="KW-1185">Reference proteome</keyword>
<organism evidence="1 2">
    <name type="scientific">Lentibacillus salinarum</name>
    <dbReference type="NCBI Taxonomy" id="446820"/>
    <lineage>
        <taxon>Bacteria</taxon>
        <taxon>Bacillati</taxon>
        <taxon>Bacillota</taxon>
        <taxon>Bacilli</taxon>
        <taxon>Bacillales</taxon>
        <taxon>Bacillaceae</taxon>
        <taxon>Lentibacillus</taxon>
    </lineage>
</organism>